<protein>
    <recommendedName>
        <fullName evidence="7">Thymidylate kinase</fullName>
        <ecNumber evidence="7">2.7.4.9</ecNumber>
    </recommendedName>
    <alternativeName>
        <fullName evidence="7">dTMP kinase</fullName>
    </alternativeName>
</protein>
<dbReference type="GO" id="GO:0006233">
    <property type="term" value="P:dTDP biosynthetic process"/>
    <property type="evidence" value="ECO:0007669"/>
    <property type="project" value="InterPro"/>
</dbReference>
<evidence type="ECO:0000256" key="2">
    <source>
        <dbReference type="ARBA" id="ARBA00022679"/>
    </source>
</evidence>
<sequence>MFILLEGIDGAGKGHQRNNLVQHLQGKVNNLVTVDFPDHNGALYQHLIHPAIHEEIKMSSESLFLSFALDQSLWQDRIEASLTSKDEYFITDGYFTTAIVYQCIMGEVITIDEALTFARTFGIHQPDFAVYIDVDPEVAMKRKMIEEGHDEGLDIFERDIEKQQKIRAGFKHLVKNNIFGNWVEVDGNESIEDVFAQITDALNKHKII</sequence>
<dbReference type="SUPFAM" id="SSF52540">
    <property type="entry name" value="P-loop containing nucleoside triphosphate hydrolases"/>
    <property type="match status" value="1"/>
</dbReference>
<feature type="domain" description="Thymidylate kinase-like" evidence="8">
    <location>
        <begin position="5"/>
        <end position="198"/>
    </location>
</feature>
<dbReference type="GO" id="GO:0006227">
    <property type="term" value="P:dUDP biosynthetic process"/>
    <property type="evidence" value="ECO:0007669"/>
    <property type="project" value="TreeGrafter"/>
</dbReference>
<proteinExistence type="inferred from homology"/>
<comment type="caution">
    <text evidence="7">Lacks conserved residue(s) required for the propagation of feature annotation.</text>
</comment>
<keyword evidence="2 7" id="KW-0808">Transferase</keyword>
<dbReference type="PANTHER" id="PTHR10344:SF1">
    <property type="entry name" value="THYMIDYLATE KINASE"/>
    <property type="match status" value="1"/>
</dbReference>
<dbReference type="Proteomes" id="UP000783287">
    <property type="component" value="Unassembled WGS sequence"/>
</dbReference>
<comment type="catalytic activity">
    <reaction evidence="7">
        <text>dTMP + ATP = dTDP + ADP</text>
        <dbReference type="Rhea" id="RHEA:13517"/>
        <dbReference type="ChEBI" id="CHEBI:30616"/>
        <dbReference type="ChEBI" id="CHEBI:58369"/>
        <dbReference type="ChEBI" id="CHEBI:63528"/>
        <dbReference type="ChEBI" id="CHEBI:456216"/>
        <dbReference type="EC" id="2.7.4.9"/>
    </reaction>
</comment>
<evidence type="ECO:0000256" key="6">
    <source>
        <dbReference type="ARBA" id="ARBA00022840"/>
    </source>
</evidence>
<dbReference type="AlphaFoldDB" id="A0A955L5Q1"/>
<gene>
    <name evidence="7" type="primary">tmk</name>
    <name evidence="9" type="ORF">KC909_02095</name>
</gene>
<keyword evidence="4 7" id="KW-0547">Nucleotide-binding</keyword>
<reference evidence="9" key="2">
    <citation type="journal article" date="2021" name="Microbiome">
        <title>Successional dynamics and alternative stable states in a saline activated sludge microbial community over 9 years.</title>
        <authorList>
            <person name="Wang Y."/>
            <person name="Ye J."/>
            <person name="Ju F."/>
            <person name="Liu L."/>
            <person name="Boyd J.A."/>
            <person name="Deng Y."/>
            <person name="Parks D.H."/>
            <person name="Jiang X."/>
            <person name="Yin X."/>
            <person name="Woodcroft B.J."/>
            <person name="Tyson G.W."/>
            <person name="Hugenholtz P."/>
            <person name="Polz M.F."/>
            <person name="Zhang T."/>
        </authorList>
    </citation>
    <scope>NUCLEOTIDE SEQUENCE</scope>
    <source>
        <strain evidence="9">HKST-UBA14</strain>
    </source>
</reference>
<dbReference type="InterPro" id="IPR039430">
    <property type="entry name" value="Thymidylate_kin-like_dom"/>
</dbReference>
<comment type="function">
    <text evidence="7">Phosphorylation of dTMP to form dTDP in both de novo and salvage pathways of dTTP synthesis.</text>
</comment>
<evidence type="ECO:0000313" key="10">
    <source>
        <dbReference type="Proteomes" id="UP000783287"/>
    </source>
</evidence>
<evidence type="ECO:0000256" key="3">
    <source>
        <dbReference type="ARBA" id="ARBA00022727"/>
    </source>
</evidence>
<evidence type="ECO:0000256" key="5">
    <source>
        <dbReference type="ARBA" id="ARBA00022777"/>
    </source>
</evidence>
<accession>A0A955L5Q1</accession>
<dbReference type="CDD" id="cd01672">
    <property type="entry name" value="TMPK"/>
    <property type="match status" value="1"/>
</dbReference>
<name>A0A955L5Q1_9BACT</name>
<evidence type="ECO:0000256" key="7">
    <source>
        <dbReference type="HAMAP-Rule" id="MF_00165"/>
    </source>
</evidence>
<dbReference type="Pfam" id="PF02223">
    <property type="entry name" value="Thymidylate_kin"/>
    <property type="match status" value="1"/>
</dbReference>
<evidence type="ECO:0000259" key="8">
    <source>
        <dbReference type="Pfam" id="PF02223"/>
    </source>
</evidence>
<dbReference type="EMBL" id="JAGQLK010000030">
    <property type="protein sequence ID" value="MCA9383133.1"/>
    <property type="molecule type" value="Genomic_DNA"/>
</dbReference>
<dbReference type="HAMAP" id="MF_00165">
    <property type="entry name" value="Thymidylate_kinase"/>
    <property type="match status" value="1"/>
</dbReference>
<evidence type="ECO:0000256" key="4">
    <source>
        <dbReference type="ARBA" id="ARBA00022741"/>
    </source>
</evidence>
<comment type="caution">
    <text evidence="9">The sequence shown here is derived from an EMBL/GenBank/DDBJ whole genome shotgun (WGS) entry which is preliminary data.</text>
</comment>
<reference evidence="9" key="1">
    <citation type="submission" date="2020-04" db="EMBL/GenBank/DDBJ databases">
        <authorList>
            <person name="Zhang T."/>
        </authorList>
    </citation>
    <scope>NUCLEOTIDE SEQUENCE</scope>
    <source>
        <strain evidence="9">HKST-UBA14</strain>
    </source>
</reference>
<dbReference type="InterPro" id="IPR027417">
    <property type="entry name" value="P-loop_NTPase"/>
</dbReference>
<evidence type="ECO:0000313" key="9">
    <source>
        <dbReference type="EMBL" id="MCA9383133.1"/>
    </source>
</evidence>
<dbReference type="EC" id="2.7.4.9" evidence="7"/>
<dbReference type="GO" id="GO:0004798">
    <property type="term" value="F:dTMP kinase activity"/>
    <property type="evidence" value="ECO:0007669"/>
    <property type="project" value="UniProtKB-UniRule"/>
</dbReference>
<dbReference type="InterPro" id="IPR018094">
    <property type="entry name" value="Thymidylate_kinase"/>
</dbReference>
<dbReference type="GO" id="GO:0006235">
    <property type="term" value="P:dTTP biosynthetic process"/>
    <property type="evidence" value="ECO:0007669"/>
    <property type="project" value="UniProtKB-UniRule"/>
</dbReference>
<dbReference type="PANTHER" id="PTHR10344">
    <property type="entry name" value="THYMIDYLATE KINASE"/>
    <property type="match status" value="1"/>
</dbReference>
<organism evidence="9 10">
    <name type="scientific">Candidatus Dojkabacteria bacterium</name>
    <dbReference type="NCBI Taxonomy" id="2099670"/>
    <lineage>
        <taxon>Bacteria</taxon>
        <taxon>Candidatus Dojkabacteria</taxon>
    </lineage>
</organism>
<keyword evidence="3 7" id="KW-0545">Nucleotide biosynthesis</keyword>
<dbReference type="GO" id="GO:0005524">
    <property type="term" value="F:ATP binding"/>
    <property type="evidence" value="ECO:0007669"/>
    <property type="project" value="UniProtKB-UniRule"/>
</dbReference>
<dbReference type="GO" id="GO:0005829">
    <property type="term" value="C:cytosol"/>
    <property type="evidence" value="ECO:0007669"/>
    <property type="project" value="TreeGrafter"/>
</dbReference>
<dbReference type="Gene3D" id="3.40.50.300">
    <property type="entry name" value="P-loop containing nucleotide triphosphate hydrolases"/>
    <property type="match status" value="1"/>
</dbReference>
<keyword evidence="5 7" id="KW-0418">Kinase</keyword>
<keyword evidence="6 7" id="KW-0067">ATP-binding</keyword>
<comment type="similarity">
    <text evidence="1 7">Belongs to the thymidylate kinase family.</text>
</comment>
<evidence type="ECO:0000256" key="1">
    <source>
        <dbReference type="ARBA" id="ARBA00009776"/>
    </source>
</evidence>
<dbReference type="GO" id="GO:0004550">
    <property type="term" value="F:nucleoside diphosphate kinase activity"/>
    <property type="evidence" value="ECO:0007669"/>
    <property type="project" value="TreeGrafter"/>
</dbReference>